<dbReference type="RefSeq" id="WP_007416032.1">
    <property type="nucleotide sequence ID" value="NZ_ABOX02000022.1"/>
</dbReference>
<evidence type="ECO:0000313" key="8">
    <source>
        <dbReference type="EMBL" id="EEF59915.1"/>
    </source>
</evidence>
<dbReference type="GO" id="GO:0004526">
    <property type="term" value="F:ribonuclease P activity"/>
    <property type="evidence" value="ECO:0007669"/>
    <property type="project" value="UniProtKB-UniRule"/>
</dbReference>
<evidence type="ECO:0000256" key="1">
    <source>
        <dbReference type="ARBA" id="ARBA00022694"/>
    </source>
</evidence>
<dbReference type="STRING" id="320771.Cflav_PD2719"/>
<keyword evidence="5 6" id="KW-0694">RNA-binding</keyword>
<dbReference type="GO" id="GO:0030677">
    <property type="term" value="C:ribonuclease P complex"/>
    <property type="evidence" value="ECO:0007669"/>
    <property type="project" value="TreeGrafter"/>
</dbReference>
<dbReference type="EMBL" id="ABOX02000022">
    <property type="protein sequence ID" value="EEF59915.1"/>
    <property type="molecule type" value="Genomic_DNA"/>
</dbReference>
<dbReference type="SUPFAM" id="SSF54211">
    <property type="entry name" value="Ribosomal protein S5 domain 2-like"/>
    <property type="match status" value="1"/>
</dbReference>
<dbReference type="Gene3D" id="3.30.230.10">
    <property type="match status" value="1"/>
</dbReference>
<dbReference type="InterPro" id="IPR014721">
    <property type="entry name" value="Ribsml_uS5_D2-typ_fold_subgr"/>
</dbReference>
<comment type="subunit">
    <text evidence="6">Consists of a catalytic RNA component (M1 or rnpB) and a protein subunit.</text>
</comment>
<name>B9XJN9_PEDPL</name>
<comment type="function">
    <text evidence="6">RNaseP catalyzes the removal of the 5'-leader sequence from pre-tRNA to produce the mature 5'-terminus. It can also cleave other RNA substrates such as 4.5S RNA. The protein component plays an auxiliary but essential role in vivo by binding to the 5'-leader sequence and broadening the substrate specificity of the ribozyme.</text>
</comment>
<keyword evidence="2 6" id="KW-0540">Nuclease</keyword>
<keyword evidence="9" id="KW-1185">Reference proteome</keyword>
<organism evidence="8 9">
    <name type="scientific">Pedosphaera parvula (strain Ellin514)</name>
    <dbReference type="NCBI Taxonomy" id="320771"/>
    <lineage>
        <taxon>Bacteria</taxon>
        <taxon>Pseudomonadati</taxon>
        <taxon>Verrucomicrobiota</taxon>
        <taxon>Pedosphaerae</taxon>
        <taxon>Pedosphaerales</taxon>
        <taxon>Pedosphaeraceae</taxon>
        <taxon>Pedosphaera</taxon>
    </lineage>
</organism>
<dbReference type="InterPro" id="IPR020568">
    <property type="entry name" value="Ribosomal_Su5_D2-typ_SF"/>
</dbReference>
<dbReference type="PANTHER" id="PTHR33992:SF1">
    <property type="entry name" value="RIBONUCLEASE P PROTEIN COMPONENT"/>
    <property type="match status" value="1"/>
</dbReference>
<dbReference type="GO" id="GO:0042781">
    <property type="term" value="F:3'-tRNA processing endoribonuclease activity"/>
    <property type="evidence" value="ECO:0007669"/>
    <property type="project" value="TreeGrafter"/>
</dbReference>
<evidence type="ECO:0000256" key="2">
    <source>
        <dbReference type="ARBA" id="ARBA00022722"/>
    </source>
</evidence>
<dbReference type="AlphaFoldDB" id="B9XJN9"/>
<dbReference type="InterPro" id="IPR000100">
    <property type="entry name" value="RNase_P"/>
</dbReference>
<evidence type="ECO:0000313" key="9">
    <source>
        <dbReference type="Proteomes" id="UP000003688"/>
    </source>
</evidence>
<evidence type="ECO:0000256" key="4">
    <source>
        <dbReference type="ARBA" id="ARBA00022801"/>
    </source>
</evidence>
<gene>
    <name evidence="6" type="primary">rnpA</name>
    <name evidence="8" type="ORF">Cflav_PD2719</name>
</gene>
<comment type="catalytic activity">
    <reaction evidence="6">
        <text>Endonucleolytic cleavage of RNA, removing 5'-extranucleotides from tRNA precursor.</text>
        <dbReference type="EC" id="3.1.26.5"/>
    </reaction>
</comment>
<dbReference type="GO" id="GO:0001682">
    <property type="term" value="P:tRNA 5'-leader removal"/>
    <property type="evidence" value="ECO:0007669"/>
    <property type="project" value="UniProtKB-UniRule"/>
</dbReference>
<reference evidence="8 9" key="1">
    <citation type="journal article" date="2011" name="J. Bacteriol.">
        <title>Genome sequence of 'Pedosphaera parvula' Ellin514, an aerobic Verrucomicrobial isolate from pasture soil.</title>
        <authorList>
            <person name="Kant R."/>
            <person name="van Passel M.W."/>
            <person name="Sangwan P."/>
            <person name="Palva A."/>
            <person name="Lucas S."/>
            <person name="Copeland A."/>
            <person name="Lapidus A."/>
            <person name="Glavina Del Rio T."/>
            <person name="Dalin E."/>
            <person name="Tice H."/>
            <person name="Bruce D."/>
            <person name="Goodwin L."/>
            <person name="Pitluck S."/>
            <person name="Chertkov O."/>
            <person name="Larimer F.W."/>
            <person name="Land M.L."/>
            <person name="Hauser L."/>
            <person name="Brettin T.S."/>
            <person name="Detter J.C."/>
            <person name="Han S."/>
            <person name="de Vos W.M."/>
            <person name="Janssen P.H."/>
            <person name="Smidt H."/>
        </authorList>
    </citation>
    <scope>NUCLEOTIDE SEQUENCE [LARGE SCALE GENOMIC DNA]</scope>
    <source>
        <strain evidence="8 9">Ellin514</strain>
    </source>
</reference>
<comment type="caution">
    <text evidence="8">The sequence shown here is derived from an EMBL/GenBank/DDBJ whole genome shotgun (WGS) entry which is preliminary data.</text>
</comment>
<dbReference type="Proteomes" id="UP000003688">
    <property type="component" value="Unassembled WGS sequence"/>
</dbReference>
<dbReference type="HAMAP" id="MF_00227">
    <property type="entry name" value="RNase_P"/>
    <property type="match status" value="1"/>
</dbReference>
<dbReference type="NCBIfam" id="TIGR00188">
    <property type="entry name" value="rnpA"/>
    <property type="match status" value="1"/>
</dbReference>
<evidence type="ECO:0000256" key="6">
    <source>
        <dbReference type="HAMAP-Rule" id="MF_00227"/>
    </source>
</evidence>
<evidence type="ECO:0000256" key="5">
    <source>
        <dbReference type="ARBA" id="ARBA00022884"/>
    </source>
</evidence>
<dbReference type="GO" id="GO:0000049">
    <property type="term" value="F:tRNA binding"/>
    <property type="evidence" value="ECO:0007669"/>
    <property type="project" value="UniProtKB-UniRule"/>
</dbReference>
<dbReference type="EC" id="3.1.26.5" evidence="6 7"/>
<keyword evidence="3 6" id="KW-0255">Endonuclease</keyword>
<sequence length="124" mass="14086">MAAEPQQRRLLGRNMRLKQSRDFSRVRQQGRRMPYGCLIANWMVLPPGSPMRLGVITAKKLGNAVVRARARRLLREAFRLHQHDLSQPVDLVLVAQRTIVGKGFAAVEADFLAMLRKARLVKTS</sequence>
<protein>
    <recommendedName>
        <fullName evidence="6 7">Ribonuclease P protein component</fullName>
        <shortName evidence="6">RNase P protein</shortName>
        <shortName evidence="6">RNaseP protein</shortName>
        <ecNumber evidence="6 7">3.1.26.5</ecNumber>
    </recommendedName>
    <alternativeName>
        <fullName evidence="6">Protein C5</fullName>
    </alternativeName>
</protein>
<dbReference type="Pfam" id="PF00825">
    <property type="entry name" value="Ribonuclease_P"/>
    <property type="match status" value="1"/>
</dbReference>
<dbReference type="PANTHER" id="PTHR33992">
    <property type="entry name" value="RIBONUCLEASE P PROTEIN COMPONENT"/>
    <property type="match status" value="1"/>
</dbReference>
<evidence type="ECO:0000256" key="3">
    <source>
        <dbReference type="ARBA" id="ARBA00022759"/>
    </source>
</evidence>
<evidence type="ECO:0000256" key="7">
    <source>
        <dbReference type="NCBIfam" id="TIGR00188"/>
    </source>
</evidence>
<accession>B9XJN9</accession>
<keyword evidence="1 6" id="KW-0819">tRNA processing</keyword>
<comment type="similarity">
    <text evidence="6">Belongs to the RnpA family.</text>
</comment>
<dbReference type="OrthoDB" id="9810867at2"/>
<keyword evidence="4 6" id="KW-0378">Hydrolase</keyword>
<proteinExistence type="inferred from homology"/>